<dbReference type="EMBL" id="JAQYXP010000003">
    <property type="protein sequence ID" value="MEN3236765.1"/>
    <property type="molecule type" value="Genomic_DNA"/>
</dbReference>
<accession>A0ABV0A0T0</accession>
<protein>
    <submittedName>
        <fullName evidence="2">Uncharacterized protein</fullName>
    </submittedName>
</protein>
<evidence type="ECO:0000313" key="2">
    <source>
        <dbReference type="EMBL" id="MEN3236765.1"/>
    </source>
</evidence>
<comment type="caution">
    <text evidence="2">The sequence shown here is derived from an EMBL/GenBank/DDBJ whole genome shotgun (WGS) entry which is preliminary data.</text>
</comment>
<evidence type="ECO:0000313" key="3">
    <source>
        <dbReference type="Proteomes" id="UP001407347"/>
    </source>
</evidence>
<keyword evidence="3" id="KW-1185">Reference proteome</keyword>
<organism evidence="2 3">
    <name type="scientific">Methylobacterium ajmalii</name>
    <dbReference type="NCBI Taxonomy" id="2738439"/>
    <lineage>
        <taxon>Bacteria</taxon>
        <taxon>Pseudomonadati</taxon>
        <taxon>Pseudomonadota</taxon>
        <taxon>Alphaproteobacteria</taxon>
        <taxon>Hyphomicrobiales</taxon>
        <taxon>Methylobacteriaceae</taxon>
        <taxon>Methylobacterium</taxon>
    </lineage>
</organism>
<dbReference type="PROSITE" id="PS51257">
    <property type="entry name" value="PROKAR_LIPOPROTEIN"/>
    <property type="match status" value="1"/>
</dbReference>
<gene>
    <name evidence="2" type="ORF">PUR29_24905</name>
</gene>
<sequence length="60" mass="6049">MKRLVTATAALIALSLSPAMAAGCCGKSGKGMCAKPMASMSMKGGRKGCCCEGMGKSMRM</sequence>
<reference evidence="2 3" key="1">
    <citation type="journal article" date="2023" name="PLoS ONE">
        <title>Complete genome assembly of Hawai'i environmental nontuberculous mycobacteria reveals unexpected co-isolation with methylobacteria.</title>
        <authorList>
            <person name="Hendrix J."/>
            <person name="Epperson L.E."/>
            <person name="Tong E.I."/>
            <person name="Chan Y.L."/>
            <person name="Hasan N.A."/>
            <person name="Dawrs S.N."/>
            <person name="Norton G.J."/>
            <person name="Virdi R."/>
            <person name="Crooks J.L."/>
            <person name="Chan E.D."/>
            <person name="Honda J.R."/>
            <person name="Strong M."/>
        </authorList>
    </citation>
    <scope>NUCLEOTIDE SEQUENCE [LARGE SCALE GENOMIC DNA]</scope>
    <source>
        <strain evidence="2 3">NJH_HI04-1</strain>
    </source>
</reference>
<proteinExistence type="predicted"/>
<feature type="chain" id="PRO_5046907167" evidence="1">
    <location>
        <begin position="22"/>
        <end position="60"/>
    </location>
</feature>
<evidence type="ECO:0000256" key="1">
    <source>
        <dbReference type="SAM" id="SignalP"/>
    </source>
</evidence>
<dbReference type="Proteomes" id="UP001407347">
    <property type="component" value="Unassembled WGS sequence"/>
</dbReference>
<feature type="signal peptide" evidence="1">
    <location>
        <begin position="1"/>
        <end position="21"/>
    </location>
</feature>
<dbReference type="RefSeq" id="WP_091890937.1">
    <property type="nucleotide sequence ID" value="NZ_JACWCT010000076.1"/>
</dbReference>
<name>A0ABV0A0T0_9HYPH</name>
<keyword evidence="1" id="KW-0732">Signal</keyword>